<keyword evidence="2" id="KW-0969">Cilium</keyword>
<keyword evidence="2" id="KW-0966">Cell projection</keyword>
<dbReference type="EMBL" id="D26167">
    <property type="protein sequence ID" value="BAA05154.1"/>
    <property type="molecule type" value="Genomic_DNA"/>
</dbReference>
<reference evidence="2" key="1">
    <citation type="submission" date="1993-12" db="EMBL/GenBank/DDBJ databases">
        <title>Molecular cloning and nucleotide sequences of the fljA genes from Salmonella typhimurium and Salmonella abony.</title>
        <authorList>
            <person name="Mingorance J."/>
            <person name="Tanaka S."/>
            <person name="Tominaga A."/>
            <person name="Enomoto M."/>
        </authorList>
    </citation>
    <scope>NUCLEOTIDE SEQUENCE</scope>
</reference>
<dbReference type="GO" id="GO:0009288">
    <property type="term" value="C:bacterial-type flagellum"/>
    <property type="evidence" value="ECO:0007669"/>
    <property type="project" value="InterPro"/>
</dbReference>
<dbReference type="InterPro" id="IPR042187">
    <property type="entry name" value="Flagellin_C_sub2"/>
</dbReference>
<proteinExistence type="predicted"/>
<dbReference type="SUPFAM" id="SSF64518">
    <property type="entry name" value="Phase 1 flagellin"/>
    <property type="match status" value="1"/>
</dbReference>
<evidence type="ECO:0000313" key="2">
    <source>
        <dbReference type="EMBL" id="BAA05154.1"/>
    </source>
</evidence>
<evidence type="ECO:0000259" key="1">
    <source>
        <dbReference type="Pfam" id="PF00700"/>
    </source>
</evidence>
<dbReference type="AlphaFoldDB" id="Q55238"/>
<dbReference type="Gene3D" id="6.10.10.10">
    <property type="entry name" value="Flagellar export chaperone, C-terminal domain"/>
    <property type="match status" value="1"/>
</dbReference>
<feature type="non-terminal residue" evidence="2">
    <location>
        <position position="1"/>
    </location>
</feature>
<sequence length="24" mass="2549">LQQAGTSVLAQANQVPQNVLSLLR</sequence>
<name>Q55238_SALAB</name>
<dbReference type="InterPro" id="IPR046358">
    <property type="entry name" value="Flagellin_C"/>
</dbReference>
<accession>Q55238</accession>
<keyword evidence="2" id="KW-0282">Flagellum</keyword>
<gene>
    <name evidence="2" type="primary">fljB(e,n,x)</name>
</gene>
<organism evidence="2">
    <name type="scientific">Salmonella abony</name>
    <dbReference type="NCBI Taxonomy" id="29482"/>
    <lineage>
        <taxon>Bacteria</taxon>
        <taxon>Pseudomonadati</taxon>
        <taxon>Pseudomonadota</taxon>
        <taxon>Gammaproteobacteria</taxon>
        <taxon>Enterobacterales</taxon>
        <taxon>Enterobacteriaceae</taxon>
        <taxon>Salmonella</taxon>
    </lineage>
</organism>
<protein>
    <submittedName>
        <fullName evidence="2">Phase 2 flagellin</fullName>
    </submittedName>
</protein>
<dbReference type="Pfam" id="PF00700">
    <property type="entry name" value="Flagellin_C"/>
    <property type="match status" value="1"/>
</dbReference>
<feature type="domain" description="Flagellin C-terminal" evidence="1">
    <location>
        <begin position="1"/>
        <end position="23"/>
    </location>
</feature>